<keyword evidence="2 4" id="KW-0863">Zinc-finger</keyword>
<evidence type="ECO:0000256" key="1">
    <source>
        <dbReference type="ARBA" id="ARBA00022723"/>
    </source>
</evidence>
<feature type="compositionally biased region" description="Polar residues" evidence="5">
    <location>
        <begin position="334"/>
        <end position="343"/>
    </location>
</feature>
<evidence type="ECO:0000313" key="8">
    <source>
        <dbReference type="Proteomes" id="UP001301769"/>
    </source>
</evidence>
<dbReference type="PANTHER" id="PTHR14155:SF627">
    <property type="entry name" value="OS06G0192800 PROTEIN"/>
    <property type="match status" value="1"/>
</dbReference>
<evidence type="ECO:0000256" key="3">
    <source>
        <dbReference type="ARBA" id="ARBA00022833"/>
    </source>
</evidence>
<accession>A0AAN7B6R6</accession>
<feature type="compositionally biased region" description="Polar residues" evidence="5">
    <location>
        <begin position="286"/>
        <end position="303"/>
    </location>
</feature>
<keyword evidence="8" id="KW-1185">Reference proteome</keyword>
<feature type="compositionally biased region" description="Polar residues" evidence="5">
    <location>
        <begin position="103"/>
        <end position="128"/>
    </location>
</feature>
<dbReference type="GO" id="GO:0008270">
    <property type="term" value="F:zinc ion binding"/>
    <property type="evidence" value="ECO:0007669"/>
    <property type="project" value="UniProtKB-KW"/>
</dbReference>
<evidence type="ECO:0000256" key="2">
    <source>
        <dbReference type="ARBA" id="ARBA00022771"/>
    </source>
</evidence>
<feature type="compositionally biased region" description="Basic and acidic residues" evidence="5">
    <location>
        <begin position="534"/>
        <end position="543"/>
    </location>
</feature>
<dbReference type="PROSITE" id="PS50089">
    <property type="entry name" value="ZF_RING_2"/>
    <property type="match status" value="1"/>
</dbReference>
<organism evidence="7 8">
    <name type="scientific">Rhypophila decipiens</name>
    <dbReference type="NCBI Taxonomy" id="261697"/>
    <lineage>
        <taxon>Eukaryota</taxon>
        <taxon>Fungi</taxon>
        <taxon>Dikarya</taxon>
        <taxon>Ascomycota</taxon>
        <taxon>Pezizomycotina</taxon>
        <taxon>Sordariomycetes</taxon>
        <taxon>Sordariomycetidae</taxon>
        <taxon>Sordariales</taxon>
        <taxon>Naviculisporaceae</taxon>
        <taxon>Rhypophila</taxon>
    </lineage>
</organism>
<feature type="region of interest" description="Disordered" evidence="5">
    <location>
        <begin position="710"/>
        <end position="812"/>
    </location>
</feature>
<sequence length="812" mass="87998">MDGMEYIAHNSEPAAQHAGPGARAGQGTLQSQSQSAQQSQPQSLYQNQNQAQQPQGSGCPYLRGADHHQPHYHHGHPSHLPLPPQHPQFSQQQHPILNPHQAPGQSQNQIQHHGFLSQSQNRNNSPHHNISHLHYDPVHAANSNSNSNWYPDFPWPGSALPQHQLLHHQHSRTASSDTYFNNLGHPQGPGSASLGVPGLGLIHSSGPHHHLPQHESLGPLFYRNLPPNVPRFPGINNNPNNPNANQSSVNSAPPQTGLQQQPPSLAAARYINLPAPHPPPLPPHFSNMSGSGESSPDFSTNRRPIQFGNMPDSMRGSNRNENGARAADLPPSRPTATSLANDSESPRPEAAAPSRSDQSGLSTPPPPSNTGRRRAYPGRAAMYAMASDYDTDDELDQYEDDQQALRFMEQFSMGGMPRELGEAQVRAHQILRGQVPNKRVASKKALSQLQSVDIDSLEESERTCVICYNEFGVENPEGINEAPLRLPSCKHVFGDHCIKKWFEESDSCPYCRDKVPSEPIIPSGAQYIRDLYRQSARDPRRVPFSDAMGNTRMPGQRGDEPRPESNQPRGWQTGDRRSPPSEASESRRRTRPRHSSFRGSPSTAGSHRHGSSHAAGSSSAAPVQQGQARERVNLPSFTHWSSAAEYSRRSLTPYFATQFTNQRPYQHSGNNAARFSMPPMPTFQPVDLGMPPMPAFPDPLGLNAQPPMPPQMVAYPNGPNGPNPSGTSAVPNPYSASGLGGPGATALSPGEQPLPGPSQLDAYSQQLPPSASLPPVVASDGISFGGAAGNGPAPTMLRFTRSSDGTSIPPNR</sequence>
<keyword evidence="1" id="KW-0479">Metal-binding</keyword>
<dbReference type="EMBL" id="MU858117">
    <property type="protein sequence ID" value="KAK4212948.1"/>
    <property type="molecule type" value="Genomic_DNA"/>
</dbReference>
<feature type="compositionally biased region" description="Low complexity" evidence="5">
    <location>
        <begin position="716"/>
        <end position="726"/>
    </location>
</feature>
<feature type="compositionally biased region" description="Basic and acidic residues" evidence="5">
    <location>
        <begin position="574"/>
        <end position="587"/>
    </location>
</feature>
<dbReference type="PANTHER" id="PTHR14155">
    <property type="entry name" value="RING FINGER DOMAIN-CONTAINING"/>
    <property type="match status" value="1"/>
</dbReference>
<dbReference type="AlphaFoldDB" id="A0AAN7B6R6"/>
<feature type="region of interest" description="Disordered" evidence="5">
    <location>
        <begin position="1"/>
        <end position="132"/>
    </location>
</feature>
<evidence type="ECO:0000256" key="5">
    <source>
        <dbReference type="SAM" id="MobiDB-lite"/>
    </source>
</evidence>
<feature type="domain" description="RING-type" evidence="6">
    <location>
        <begin position="464"/>
        <end position="512"/>
    </location>
</feature>
<protein>
    <recommendedName>
        <fullName evidence="6">RING-type domain-containing protein</fullName>
    </recommendedName>
</protein>
<feature type="compositionally biased region" description="Low complexity" evidence="5">
    <location>
        <begin position="29"/>
        <end position="58"/>
    </location>
</feature>
<feature type="compositionally biased region" description="Polar residues" evidence="5">
    <location>
        <begin position="800"/>
        <end position="812"/>
    </location>
</feature>
<evidence type="ECO:0000259" key="6">
    <source>
        <dbReference type="PROSITE" id="PS50089"/>
    </source>
</evidence>
<dbReference type="InterPro" id="IPR053238">
    <property type="entry name" value="RING-H2_zinc_finger"/>
</dbReference>
<feature type="region of interest" description="Disordered" evidence="5">
    <location>
        <begin position="534"/>
        <end position="628"/>
    </location>
</feature>
<feature type="compositionally biased region" description="Low complexity" evidence="5">
    <location>
        <begin position="612"/>
        <end position="621"/>
    </location>
</feature>
<dbReference type="CDD" id="cd16448">
    <property type="entry name" value="RING-H2"/>
    <property type="match status" value="1"/>
</dbReference>
<dbReference type="Gene3D" id="3.30.40.10">
    <property type="entry name" value="Zinc/RING finger domain, C3HC4 (zinc finger)"/>
    <property type="match status" value="1"/>
</dbReference>
<dbReference type="InterPro" id="IPR013083">
    <property type="entry name" value="Znf_RING/FYVE/PHD"/>
</dbReference>
<feature type="compositionally biased region" description="Polar residues" evidence="5">
    <location>
        <begin position="172"/>
        <end position="181"/>
    </location>
</feature>
<feature type="compositionally biased region" description="Low complexity" evidence="5">
    <location>
        <begin position="764"/>
        <end position="779"/>
    </location>
</feature>
<evidence type="ECO:0000256" key="4">
    <source>
        <dbReference type="PROSITE-ProRule" id="PRU00175"/>
    </source>
</evidence>
<keyword evidence="3" id="KW-0862">Zinc</keyword>
<dbReference type="Proteomes" id="UP001301769">
    <property type="component" value="Unassembled WGS sequence"/>
</dbReference>
<dbReference type="Pfam" id="PF13639">
    <property type="entry name" value="zf-RING_2"/>
    <property type="match status" value="1"/>
</dbReference>
<feature type="compositionally biased region" description="Low complexity" evidence="5">
    <location>
        <begin position="236"/>
        <end position="254"/>
    </location>
</feature>
<comment type="caution">
    <text evidence="7">The sequence shown here is derived from an EMBL/GenBank/DDBJ whole genome shotgun (WGS) entry which is preliminary data.</text>
</comment>
<evidence type="ECO:0000313" key="7">
    <source>
        <dbReference type="EMBL" id="KAK4212948.1"/>
    </source>
</evidence>
<feature type="region of interest" description="Disordered" evidence="5">
    <location>
        <begin position="164"/>
        <end position="219"/>
    </location>
</feature>
<proteinExistence type="predicted"/>
<gene>
    <name evidence="7" type="ORF">QBC37DRAFT_182300</name>
</gene>
<name>A0AAN7B6R6_9PEZI</name>
<feature type="region of interest" description="Disordered" evidence="5">
    <location>
        <begin position="231"/>
        <end position="375"/>
    </location>
</feature>
<reference evidence="7" key="1">
    <citation type="journal article" date="2023" name="Mol. Phylogenet. Evol.">
        <title>Genome-scale phylogeny and comparative genomics of the fungal order Sordariales.</title>
        <authorList>
            <person name="Hensen N."/>
            <person name="Bonometti L."/>
            <person name="Westerberg I."/>
            <person name="Brannstrom I.O."/>
            <person name="Guillou S."/>
            <person name="Cros-Aarteil S."/>
            <person name="Calhoun S."/>
            <person name="Haridas S."/>
            <person name="Kuo A."/>
            <person name="Mondo S."/>
            <person name="Pangilinan J."/>
            <person name="Riley R."/>
            <person name="LaButti K."/>
            <person name="Andreopoulos B."/>
            <person name="Lipzen A."/>
            <person name="Chen C."/>
            <person name="Yan M."/>
            <person name="Daum C."/>
            <person name="Ng V."/>
            <person name="Clum A."/>
            <person name="Steindorff A."/>
            <person name="Ohm R.A."/>
            <person name="Martin F."/>
            <person name="Silar P."/>
            <person name="Natvig D.O."/>
            <person name="Lalanne C."/>
            <person name="Gautier V."/>
            <person name="Ament-Velasquez S.L."/>
            <person name="Kruys A."/>
            <person name="Hutchinson M.I."/>
            <person name="Powell A.J."/>
            <person name="Barry K."/>
            <person name="Miller A.N."/>
            <person name="Grigoriev I.V."/>
            <person name="Debuchy R."/>
            <person name="Gladieux P."/>
            <person name="Hiltunen Thoren M."/>
            <person name="Johannesson H."/>
        </authorList>
    </citation>
    <scope>NUCLEOTIDE SEQUENCE</scope>
    <source>
        <strain evidence="7">PSN293</strain>
    </source>
</reference>
<reference evidence="7" key="2">
    <citation type="submission" date="2023-05" db="EMBL/GenBank/DDBJ databases">
        <authorList>
            <consortium name="Lawrence Berkeley National Laboratory"/>
            <person name="Steindorff A."/>
            <person name="Hensen N."/>
            <person name="Bonometti L."/>
            <person name="Westerberg I."/>
            <person name="Brannstrom I.O."/>
            <person name="Guillou S."/>
            <person name="Cros-Aarteil S."/>
            <person name="Calhoun S."/>
            <person name="Haridas S."/>
            <person name="Kuo A."/>
            <person name="Mondo S."/>
            <person name="Pangilinan J."/>
            <person name="Riley R."/>
            <person name="Labutti K."/>
            <person name="Andreopoulos B."/>
            <person name="Lipzen A."/>
            <person name="Chen C."/>
            <person name="Yanf M."/>
            <person name="Daum C."/>
            <person name="Ng V."/>
            <person name="Clum A."/>
            <person name="Ohm R."/>
            <person name="Martin F."/>
            <person name="Silar P."/>
            <person name="Natvig D."/>
            <person name="Lalanne C."/>
            <person name="Gautier V."/>
            <person name="Ament-Velasquez S.L."/>
            <person name="Kruys A."/>
            <person name="Hutchinson M.I."/>
            <person name="Powell A.J."/>
            <person name="Barry K."/>
            <person name="Miller A.N."/>
            <person name="Grigoriev I.V."/>
            <person name="Debuchy R."/>
            <person name="Gladieux P."/>
            <person name="Thoren M.H."/>
            <person name="Johannesson H."/>
        </authorList>
    </citation>
    <scope>NUCLEOTIDE SEQUENCE</scope>
    <source>
        <strain evidence="7">PSN293</strain>
    </source>
</reference>
<dbReference type="InterPro" id="IPR001841">
    <property type="entry name" value="Znf_RING"/>
</dbReference>
<dbReference type="SUPFAM" id="SSF57850">
    <property type="entry name" value="RING/U-box"/>
    <property type="match status" value="1"/>
</dbReference>
<dbReference type="SMART" id="SM00184">
    <property type="entry name" value="RING"/>
    <property type="match status" value="1"/>
</dbReference>